<feature type="transmembrane region" description="Helical" evidence="1">
    <location>
        <begin position="99"/>
        <end position="125"/>
    </location>
</feature>
<feature type="transmembrane region" description="Helical" evidence="1">
    <location>
        <begin position="137"/>
        <end position="162"/>
    </location>
</feature>
<keyword evidence="3" id="KW-1185">Reference proteome</keyword>
<reference evidence="2 3" key="1">
    <citation type="submission" date="2016-10" db="EMBL/GenBank/DDBJ databases">
        <authorList>
            <person name="de Groot N.N."/>
        </authorList>
    </citation>
    <scope>NUCLEOTIDE SEQUENCE [LARGE SCALE GENOMIC DNA]</scope>
    <source>
        <strain evidence="2 3">DSM 797</strain>
    </source>
</reference>
<keyword evidence="1" id="KW-1133">Transmembrane helix</keyword>
<organism evidence="2 3">
    <name type="scientific">Romboutsia lituseburensis DSM 797</name>
    <dbReference type="NCBI Taxonomy" id="1121325"/>
    <lineage>
        <taxon>Bacteria</taxon>
        <taxon>Bacillati</taxon>
        <taxon>Bacillota</taxon>
        <taxon>Clostridia</taxon>
        <taxon>Peptostreptococcales</taxon>
        <taxon>Peptostreptococcaceae</taxon>
        <taxon>Romboutsia</taxon>
    </lineage>
</organism>
<evidence type="ECO:0000313" key="2">
    <source>
        <dbReference type="EMBL" id="SDM39805.1"/>
    </source>
</evidence>
<feature type="transmembrane region" description="Helical" evidence="1">
    <location>
        <begin position="66"/>
        <end position="87"/>
    </location>
</feature>
<keyword evidence="1" id="KW-0472">Membrane</keyword>
<dbReference type="STRING" id="1121325.SAMN04515677_1116"/>
<sequence length="212" mass="22458">MMNSKSSKVEASDMTMVQPQARKKLNVRRMTVIAVLSSISIMLSMVPGIGYIPIGPTNATIMHIPVIIGAIVEGPVVGMAVGFIFGLTSMLRALTMPTITSFAFINPLVSIIPRVLIGIVAYYVYQLVVKLTKSVCLSGWLSGLIGSLVNTIGVLGMIYILYGERYAKALGESASAAKTLILTIATTNGIPEAVVGGFLVSAVAVVLKKRKK</sequence>
<feature type="transmembrane region" description="Helical" evidence="1">
    <location>
        <begin position="32"/>
        <end position="54"/>
    </location>
</feature>
<keyword evidence="1" id="KW-0812">Transmembrane</keyword>
<evidence type="ECO:0000313" key="3">
    <source>
        <dbReference type="Proteomes" id="UP000199068"/>
    </source>
</evidence>
<name>A0A1G9SY89_9FIRM</name>
<dbReference type="RefSeq" id="WP_330385829.1">
    <property type="nucleotide sequence ID" value="NZ_FNGW01000011.1"/>
</dbReference>
<protein>
    <submittedName>
        <fullName evidence="2">Uncharacterized membrane protein</fullName>
    </submittedName>
</protein>
<gene>
    <name evidence="2" type="ORF">SAMN04515677_1116</name>
</gene>
<dbReference type="EMBL" id="FNGW01000011">
    <property type="protein sequence ID" value="SDM39805.1"/>
    <property type="molecule type" value="Genomic_DNA"/>
</dbReference>
<evidence type="ECO:0000256" key="1">
    <source>
        <dbReference type="SAM" id="Phobius"/>
    </source>
</evidence>
<proteinExistence type="predicted"/>
<dbReference type="AlphaFoldDB" id="A0A1G9SY89"/>
<dbReference type="GO" id="GO:0022857">
    <property type="term" value="F:transmembrane transporter activity"/>
    <property type="evidence" value="ECO:0007669"/>
    <property type="project" value="InterPro"/>
</dbReference>
<dbReference type="Proteomes" id="UP000199068">
    <property type="component" value="Unassembled WGS sequence"/>
</dbReference>
<dbReference type="Pfam" id="PF12822">
    <property type="entry name" value="ECF_trnsprt"/>
    <property type="match status" value="1"/>
</dbReference>
<dbReference type="Gene3D" id="1.10.1760.20">
    <property type="match status" value="1"/>
</dbReference>
<accession>A0A1G9SY89</accession>
<dbReference type="InterPro" id="IPR024529">
    <property type="entry name" value="ECF_trnsprt_substrate-spec"/>
</dbReference>